<feature type="domain" description="Nuclear receptor" evidence="11">
    <location>
        <begin position="167"/>
        <end position="242"/>
    </location>
</feature>
<evidence type="ECO:0000256" key="4">
    <source>
        <dbReference type="ARBA" id="ARBA00022833"/>
    </source>
</evidence>
<evidence type="ECO:0000259" key="11">
    <source>
        <dbReference type="PROSITE" id="PS51030"/>
    </source>
</evidence>
<keyword evidence="8 12" id="KW-0675">Receptor</keyword>
<dbReference type="Pfam" id="PF00105">
    <property type="entry name" value="zf-C4"/>
    <property type="match status" value="2"/>
</dbReference>
<dbReference type="PROSITE" id="PS51030">
    <property type="entry name" value="NUCLEAR_REC_DBD_2"/>
    <property type="match status" value="2"/>
</dbReference>
<comment type="similarity">
    <text evidence="1">Belongs to the nuclear hormone receptor family.</text>
</comment>
<evidence type="ECO:0000256" key="2">
    <source>
        <dbReference type="ARBA" id="ARBA00022723"/>
    </source>
</evidence>
<dbReference type="EMBL" id="NEDP02005570">
    <property type="protein sequence ID" value="OWF38246.1"/>
    <property type="molecule type" value="Genomic_DNA"/>
</dbReference>
<dbReference type="Proteomes" id="UP000242188">
    <property type="component" value="Unassembled WGS sequence"/>
</dbReference>
<feature type="compositionally biased region" description="Polar residues" evidence="10">
    <location>
        <begin position="640"/>
        <end position="653"/>
    </location>
</feature>
<feature type="region of interest" description="Disordered" evidence="10">
    <location>
        <begin position="263"/>
        <end position="305"/>
    </location>
</feature>
<evidence type="ECO:0000313" key="13">
    <source>
        <dbReference type="Proteomes" id="UP000242188"/>
    </source>
</evidence>
<gene>
    <name evidence="12" type="ORF">KP79_PYT10621</name>
</gene>
<evidence type="ECO:0000256" key="3">
    <source>
        <dbReference type="ARBA" id="ARBA00022771"/>
    </source>
</evidence>
<keyword evidence="7" id="KW-0804">Transcription</keyword>
<dbReference type="CDD" id="cd06916">
    <property type="entry name" value="NR_DBD_like"/>
    <property type="match status" value="1"/>
</dbReference>
<accession>A0A210PP82</accession>
<feature type="domain" description="Nuclear receptor" evidence="11">
    <location>
        <begin position="83"/>
        <end position="159"/>
    </location>
</feature>
<evidence type="ECO:0000256" key="7">
    <source>
        <dbReference type="ARBA" id="ARBA00023163"/>
    </source>
</evidence>
<feature type="compositionally biased region" description="Polar residues" evidence="10">
    <location>
        <begin position="504"/>
        <end position="525"/>
    </location>
</feature>
<dbReference type="GO" id="GO:0003700">
    <property type="term" value="F:DNA-binding transcription factor activity"/>
    <property type="evidence" value="ECO:0007669"/>
    <property type="project" value="InterPro"/>
</dbReference>
<dbReference type="GO" id="GO:0043565">
    <property type="term" value="F:sequence-specific DNA binding"/>
    <property type="evidence" value="ECO:0007669"/>
    <property type="project" value="InterPro"/>
</dbReference>
<dbReference type="PRINTS" id="PR00047">
    <property type="entry name" value="STROIDFINGER"/>
</dbReference>
<dbReference type="InterPro" id="IPR050234">
    <property type="entry name" value="Nuclear_hormone_rcpt_NR1"/>
</dbReference>
<evidence type="ECO:0000256" key="9">
    <source>
        <dbReference type="ARBA" id="ARBA00023242"/>
    </source>
</evidence>
<dbReference type="FunFam" id="3.30.50.10:FF:000030">
    <property type="entry name" value="Nuclear Hormone Receptor family"/>
    <property type="match status" value="1"/>
</dbReference>
<evidence type="ECO:0000256" key="5">
    <source>
        <dbReference type="ARBA" id="ARBA00023015"/>
    </source>
</evidence>
<sequence length="653" mass="72188">MDCLVQQPVWTGAYHHRHLPLSHHHHHHFFSPYYFPKKRTSISHYYPASSYNFPSKLDNDVGFPADIKVEASDECLLDDDKDEKICVVCGEKASGYYFGALVCLPCKSFYIRCTKEGEPTFTCQCNGNCDIAKQGRIRCQYCRYQRCLMAGMCRKEKPETVQPAEGQVLCKVCGDIANGIHFGVNTCEGCKKFFRRGLVENQSYVCKGDKKCTINPRNRNNCRFCRYQKCITVGMSREAIKMGRPKKSDNSDGLLSCSPGADLSDLSEESNSPHSSLSEMSPHSSYDSGAGSPMSQHESDSKSVDEPSYIGFLLASKKIKTESHDSACEQTDTKRMSMPTDLLYTQLTPMSDHCSMGSNTSHCSQAAPCWTTPASSSTSINNWHAPITSSTSARTPCAAPIPSSNMGQNQPTAQPSALSFMEEEMDEILDYLQTEQTIQAQDKVPCTTPRQPQQNFNYYPNNFPTRSPCMMDRSGCPVPPQHMPVETTTDHTSPTYPDPSSTSVQYPNSPNFSDSPINPTQYQMNSPSHSPIYPHSPGSTSQYCPSPSNPCPGSPGSTSQYMSSPANSPHYSGPQFHSSPVHSAQYPSSPSSNCMYPDSPHSSCQYSPPPQEPIHTDCQQYPAVIKAEFPGSMPRLHPSPTYTSTTDGFSRSR</sequence>
<dbReference type="PROSITE" id="PS00031">
    <property type="entry name" value="NUCLEAR_REC_DBD_1"/>
    <property type="match status" value="1"/>
</dbReference>
<feature type="compositionally biased region" description="Low complexity" evidence="10">
    <location>
        <begin position="269"/>
        <end position="285"/>
    </location>
</feature>
<feature type="compositionally biased region" description="Low complexity" evidence="10">
    <location>
        <begin position="490"/>
        <end position="503"/>
    </location>
</feature>
<evidence type="ECO:0000256" key="8">
    <source>
        <dbReference type="ARBA" id="ARBA00023170"/>
    </source>
</evidence>
<keyword evidence="5" id="KW-0805">Transcription regulation</keyword>
<reference evidence="12 13" key="1">
    <citation type="journal article" date="2017" name="Nat. Ecol. Evol.">
        <title>Scallop genome provides insights into evolution of bilaterian karyotype and development.</title>
        <authorList>
            <person name="Wang S."/>
            <person name="Zhang J."/>
            <person name="Jiao W."/>
            <person name="Li J."/>
            <person name="Xun X."/>
            <person name="Sun Y."/>
            <person name="Guo X."/>
            <person name="Huan P."/>
            <person name="Dong B."/>
            <person name="Zhang L."/>
            <person name="Hu X."/>
            <person name="Sun X."/>
            <person name="Wang J."/>
            <person name="Zhao C."/>
            <person name="Wang Y."/>
            <person name="Wang D."/>
            <person name="Huang X."/>
            <person name="Wang R."/>
            <person name="Lv J."/>
            <person name="Li Y."/>
            <person name="Zhang Z."/>
            <person name="Liu B."/>
            <person name="Lu W."/>
            <person name="Hui Y."/>
            <person name="Liang J."/>
            <person name="Zhou Z."/>
            <person name="Hou R."/>
            <person name="Li X."/>
            <person name="Liu Y."/>
            <person name="Li H."/>
            <person name="Ning X."/>
            <person name="Lin Y."/>
            <person name="Zhao L."/>
            <person name="Xing Q."/>
            <person name="Dou J."/>
            <person name="Li Y."/>
            <person name="Mao J."/>
            <person name="Guo H."/>
            <person name="Dou H."/>
            <person name="Li T."/>
            <person name="Mu C."/>
            <person name="Jiang W."/>
            <person name="Fu Q."/>
            <person name="Fu X."/>
            <person name="Miao Y."/>
            <person name="Liu J."/>
            <person name="Yu Q."/>
            <person name="Li R."/>
            <person name="Liao H."/>
            <person name="Li X."/>
            <person name="Kong Y."/>
            <person name="Jiang Z."/>
            <person name="Chourrout D."/>
            <person name="Li R."/>
            <person name="Bao Z."/>
        </authorList>
    </citation>
    <scope>NUCLEOTIDE SEQUENCE [LARGE SCALE GENOMIC DNA]</scope>
    <source>
        <strain evidence="12 13">PY_sf001</strain>
    </source>
</reference>
<keyword evidence="9" id="KW-0539">Nucleus</keyword>
<dbReference type="PANTHER" id="PTHR24082">
    <property type="entry name" value="NUCLEAR HORMONE RECEPTOR"/>
    <property type="match status" value="1"/>
</dbReference>
<evidence type="ECO:0000256" key="10">
    <source>
        <dbReference type="SAM" id="MobiDB-lite"/>
    </source>
</evidence>
<comment type="caution">
    <text evidence="12">The sequence shown here is derived from an EMBL/GenBank/DDBJ whole genome shotgun (WGS) entry which is preliminary data.</text>
</comment>
<keyword evidence="2" id="KW-0479">Metal-binding</keyword>
<feature type="compositionally biased region" description="Polar residues" evidence="10">
    <location>
        <begin position="560"/>
        <end position="606"/>
    </location>
</feature>
<dbReference type="Gene3D" id="3.30.50.10">
    <property type="entry name" value="Erythroid Transcription Factor GATA-1, subunit A"/>
    <property type="match status" value="2"/>
</dbReference>
<feature type="region of interest" description="Disordered" evidence="10">
    <location>
        <begin position="470"/>
        <end position="616"/>
    </location>
</feature>
<feature type="compositionally biased region" description="Low complexity" evidence="10">
    <location>
        <begin position="526"/>
        <end position="539"/>
    </location>
</feature>
<name>A0A210PP82_MIZYE</name>
<dbReference type="AlphaFoldDB" id="A0A210PP82"/>
<evidence type="ECO:0000313" key="12">
    <source>
        <dbReference type="EMBL" id="OWF38246.1"/>
    </source>
</evidence>
<dbReference type="PANTHER" id="PTHR24082:SF473">
    <property type="entry name" value="ECDYSONE-INDUCED PROTEIN 75B, ISOFORM B"/>
    <property type="match status" value="1"/>
</dbReference>
<dbReference type="GO" id="GO:0008270">
    <property type="term" value="F:zinc ion binding"/>
    <property type="evidence" value="ECO:0007669"/>
    <property type="project" value="UniProtKB-KW"/>
</dbReference>
<dbReference type="InterPro" id="IPR013088">
    <property type="entry name" value="Znf_NHR/GATA"/>
</dbReference>
<organism evidence="12 13">
    <name type="scientific">Mizuhopecten yessoensis</name>
    <name type="common">Japanese scallop</name>
    <name type="synonym">Patinopecten yessoensis</name>
    <dbReference type="NCBI Taxonomy" id="6573"/>
    <lineage>
        <taxon>Eukaryota</taxon>
        <taxon>Metazoa</taxon>
        <taxon>Spiralia</taxon>
        <taxon>Lophotrochozoa</taxon>
        <taxon>Mollusca</taxon>
        <taxon>Bivalvia</taxon>
        <taxon>Autobranchia</taxon>
        <taxon>Pteriomorphia</taxon>
        <taxon>Pectinida</taxon>
        <taxon>Pectinoidea</taxon>
        <taxon>Pectinidae</taxon>
        <taxon>Mizuhopecten</taxon>
    </lineage>
</organism>
<dbReference type="SMART" id="SM00399">
    <property type="entry name" value="ZnF_C4"/>
    <property type="match status" value="2"/>
</dbReference>
<keyword evidence="4" id="KW-0862">Zinc</keyword>
<dbReference type="SUPFAM" id="SSF57716">
    <property type="entry name" value="Glucocorticoid receptor-like (DNA-binding domain)"/>
    <property type="match status" value="2"/>
</dbReference>
<evidence type="ECO:0000256" key="6">
    <source>
        <dbReference type="ARBA" id="ARBA00023125"/>
    </source>
</evidence>
<dbReference type="InterPro" id="IPR001628">
    <property type="entry name" value="Znf_hrmn_rcpt"/>
</dbReference>
<keyword evidence="6" id="KW-0238">DNA-binding</keyword>
<proteinExistence type="inferred from homology"/>
<protein>
    <submittedName>
        <fullName evidence="12">Retinoic acid receptor RXR</fullName>
    </submittedName>
</protein>
<keyword evidence="3" id="KW-0863">Zinc-finger</keyword>
<keyword evidence="13" id="KW-1185">Reference proteome</keyword>
<evidence type="ECO:0000256" key="1">
    <source>
        <dbReference type="ARBA" id="ARBA00005993"/>
    </source>
</evidence>
<feature type="region of interest" description="Disordered" evidence="10">
    <location>
        <begin position="629"/>
        <end position="653"/>
    </location>
</feature>
<dbReference type="OrthoDB" id="6159439at2759"/>